<gene>
    <name evidence="2" type="ORF">GCM10009564_25490</name>
</gene>
<evidence type="ECO:0000313" key="2">
    <source>
        <dbReference type="EMBL" id="GAA1009644.1"/>
    </source>
</evidence>
<reference evidence="3" key="1">
    <citation type="journal article" date="2019" name="Int. J. Syst. Evol. Microbiol.">
        <title>The Global Catalogue of Microorganisms (GCM) 10K type strain sequencing project: providing services to taxonomists for standard genome sequencing and annotation.</title>
        <authorList>
            <consortium name="The Broad Institute Genomics Platform"/>
            <consortium name="The Broad Institute Genome Sequencing Center for Infectious Disease"/>
            <person name="Wu L."/>
            <person name="Ma J."/>
        </authorList>
    </citation>
    <scope>NUCLEOTIDE SEQUENCE [LARGE SCALE GENOMIC DNA]</scope>
    <source>
        <strain evidence="3">JCM 11269</strain>
    </source>
</reference>
<dbReference type="EMBL" id="BAAAHU010000021">
    <property type="protein sequence ID" value="GAA1009644.1"/>
    <property type="molecule type" value="Genomic_DNA"/>
</dbReference>
<evidence type="ECO:0000313" key="3">
    <source>
        <dbReference type="Proteomes" id="UP001501072"/>
    </source>
</evidence>
<dbReference type="Proteomes" id="UP001501072">
    <property type="component" value="Unassembled WGS sequence"/>
</dbReference>
<evidence type="ECO:0000256" key="1">
    <source>
        <dbReference type="SAM" id="MobiDB-lite"/>
    </source>
</evidence>
<accession>A0ABP4DJJ5</accession>
<feature type="region of interest" description="Disordered" evidence="1">
    <location>
        <begin position="38"/>
        <end position="67"/>
    </location>
</feature>
<sequence length="98" mass="10323">MPLPFMDISVPMLVVIDTRAESASAVEASAERRAAMELMRAASRSAAPPAPSGPREGPPKPHAVTPVSAAATATGSVVRRAVVLFIRPTPVPWLWPSR</sequence>
<name>A0ABP4DJJ5_9ACTN</name>
<keyword evidence="3" id="KW-1185">Reference proteome</keyword>
<protein>
    <submittedName>
        <fullName evidence="2">Uncharacterized protein</fullName>
    </submittedName>
</protein>
<feature type="compositionally biased region" description="Low complexity" evidence="1">
    <location>
        <begin position="38"/>
        <end position="47"/>
    </location>
</feature>
<proteinExistence type="predicted"/>
<organism evidence="2 3">
    <name type="scientific">Streptomyces thermogriseus</name>
    <dbReference type="NCBI Taxonomy" id="75292"/>
    <lineage>
        <taxon>Bacteria</taxon>
        <taxon>Bacillati</taxon>
        <taxon>Actinomycetota</taxon>
        <taxon>Actinomycetes</taxon>
        <taxon>Kitasatosporales</taxon>
        <taxon>Streptomycetaceae</taxon>
        <taxon>Streptomyces</taxon>
    </lineage>
</organism>
<comment type="caution">
    <text evidence="2">The sequence shown here is derived from an EMBL/GenBank/DDBJ whole genome shotgun (WGS) entry which is preliminary data.</text>
</comment>